<evidence type="ECO:0000313" key="11">
    <source>
        <dbReference type="EMBL" id="OGG73482.1"/>
    </source>
</evidence>
<comment type="catalytic activity">
    <reaction evidence="9">
        <text>tRNA(Pro) + L-proline + ATP = L-prolyl-tRNA(Pro) + AMP + diphosphate</text>
        <dbReference type="Rhea" id="RHEA:14305"/>
        <dbReference type="Rhea" id="RHEA-COMP:9700"/>
        <dbReference type="Rhea" id="RHEA-COMP:9702"/>
        <dbReference type="ChEBI" id="CHEBI:30616"/>
        <dbReference type="ChEBI" id="CHEBI:33019"/>
        <dbReference type="ChEBI" id="CHEBI:60039"/>
        <dbReference type="ChEBI" id="CHEBI:78442"/>
        <dbReference type="ChEBI" id="CHEBI:78532"/>
        <dbReference type="ChEBI" id="CHEBI:456215"/>
        <dbReference type="EC" id="6.1.1.15"/>
    </reaction>
</comment>
<dbReference type="InterPro" id="IPR002316">
    <property type="entry name" value="Pro-tRNA-ligase_IIa"/>
</dbReference>
<comment type="caution">
    <text evidence="11">The sequence shown here is derived from an EMBL/GenBank/DDBJ whole genome shotgun (WGS) entry which is preliminary data.</text>
</comment>
<keyword evidence="3" id="KW-0436">Ligase</keyword>
<dbReference type="InterPro" id="IPR006195">
    <property type="entry name" value="aa-tRNA-synth_II"/>
</dbReference>
<keyword evidence="6" id="KW-0648">Protein biosynthesis</keyword>
<dbReference type="EC" id="6.1.1.15" evidence="1"/>
<evidence type="ECO:0000256" key="8">
    <source>
        <dbReference type="ARBA" id="ARBA00029731"/>
    </source>
</evidence>
<dbReference type="GO" id="GO:0006433">
    <property type="term" value="P:prolyl-tRNA aminoacylation"/>
    <property type="evidence" value="ECO:0007669"/>
    <property type="project" value="InterPro"/>
</dbReference>
<dbReference type="InterPro" id="IPR004154">
    <property type="entry name" value="Anticodon-bd"/>
</dbReference>
<dbReference type="PROSITE" id="PS50862">
    <property type="entry name" value="AA_TRNA_LIGASE_II"/>
    <property type="match status" value="1"/>
</dbReference>
<keyword evidence="4" id="KW-0547">Nucleotide-binding</keyword>
<dbReference type="GO" id="GO:0005524">
    <property type="term" value="F:ATP binding"/>
    <property type="evidence" value="ECO:0007669"/>
    <property type="project" value="UniProtKB-KW"/>
</dbReference>
<evidence type="ECO:0000256" key="4">
    <source>
        <dbReference type="ARBA" id="ARBA00022741"/>
    </source>
</evidence>
<dbReference type="STRING" id="1798507.A3A34_01305"/>
<dbReference type="InterPro" id="IPR044140">
    <property type="entry name" value="ProRS_anticodon_short"/>
</dbReference>
<dbReference type="CDD" id="cd00861">
    <property type="entry name" value="ProRS_anticodon_short"/>
    <property type="match status" value="1"/>
</dbReference>
<dbReference type="EMBL" id="MFLU01000018">
    <property type="protein sequence ID" value="OGG73482.1"/>
    <property type="molecule type" value="Genomic_DNA"/>
</dbReference>
<dbReference type="Proteomes" id="UP000178587">
    <property type="component" value="Unassembled WGS sequence"/>
</dbReference>
<dbReference type="InterPro" id="IPR036621">
    <property type="entry name" value="Anticodon-bd_dom_sf"/>
</dbReference>
<dbReference type="Gene3D" id="3.40.50.800">
    <property type="entry name" value="Anticodon-binding domain"/>
    <property type="match status" value="1"/>
</dbReference>
<evidence type="ECO:0000256" key="2">
    <source>
        <dbReference type="ARBA" id="ARBA00019110"/>
    </source>
</evidence>
<evidence type="ECO:0000313" key="12">
    <source>
        <dbReference type="Proteomes" id="UP000178587"/>
    </source>
</evidence>
<dbReference type="GO" id="GO:0005829">
    <property type="term" value="C:cytosol"/>
    <property type="evidence" value="ECO:0007669"/>
    <property type="project" value="TreeGrafter"/>
</dbReference>
<evidence type="ECO:0000256" key="1">
    <source>
        <dbReference type="ARBA" id="ARBA00012831"/>
    </source>
</evidence>
<dbReference type="GO" id="GO:0004827">
    <property type="term" value="F:proline-tRNA ligase activity"/>
    <property type="evidence" value="ECO:0007669"/>
    <property type="project" value="UniProtKB-EC"/>
</dbReference>
<reference evidence="11 12" key="1">
    <citation type="journal article" date="2016" name="Nat. Commun.">
        <title>Thousands of microbial genomes shed light on interconnected biogeochemical processes in an aquifer system.</title>
        <authorList>
            <person name="Anantharaman K."/>
            <person name="Brown C.T."/>
            <person name="Hug L.A."/>
            <person name="Sharon I."/>
            <person name="Castelle C.J."/>
            <person name="Probst A.J."/>
            <person name="Thomas B.C."/>
            <person name="Singh A."/>
            <person name="Wilkins M.J."/>
            <person name="Karaoz U."/>
            <person name="Brodie E.L."/>
            <person name="Williams K.H."/>
            <person name="Hubbard S.S."/>
            <person name="Banfield J.F."/>
        </authorList>
    </citation>
    <scope>NUCLEOTIDE SEQUENCE [LARGE SCALE GENOMIC DNA]</scope>
</reference>
<gene>
    <name evidence="11" type="ORF">A3A34_01305</name>
</gene>
<dbReference type="PANTHER" id="PTHR42753:SF2">
    <property type="entry name" value="PROLINE--TRNA LIGASE"/>
    <property type="match status" value="1"/>
</dbReference>
<dbReference type="InterPro" id="IPR050062">
    <property type="entry name" value="Pro-tRNA_synthetase"/>
</dbReference>
<evidence type="ECO:0000256" key="5">
    <source>
        <dbReference type="ARBA" id="ARBA00022840"/>
    </source>
</evidence>
<evidence type="ECO:0000256" key="6">
    <source>
        <dbReference type="ARBA" id="ARBA00022917"/>
    </source>
</evidence>
<dbReference type="SUPFAM" id="SSF55681">
    <property type="entry name" value="Class II aaRS and biotin synthetases"/>
    <property type="match status" value="1"/>
</dbReference>
<evidence type="ECO:0000256" key="7">
    <source>
        <dbReference type="ARBA" id="ARBA00023146"/>
    </source>
</evidence>
<dbReference type="InterPro" id="IPR002314">
    <property type="entry name" value="aa-tRNA-synt_IIb"/>
</dbReference>
<evidence type="ECO:0000256" key="9">
    <source>
        <dbReference type="ARBA" id="ARBA00047671"/>
    </source>
</evidence>
<keyword evidence="7 11" id="KW-0030">Aminoacyl-tRNA synthetase</keyword>
<proteinExistence type="predicted"/>
<protein>
    <recommendedName>
        <fullName evidence="2">Proline--tRNA ligase</fullName>
        <ecNumber evidence="1">6.1.1.15</ecNumber>
    </recommendedName>
    <alternativeName>
        <fullName evidence="8">Prolyl-tRNA synthetase</fullName>
    </alternativeName>
</protein>
<dbReference type="AlphaFoldDB" id="A0A1F6EJJ7"/>
<organism evidence="11 12">
    <name type="scientific">Candidatus Kaiserbacteria bacterium RIFCSPLOWO2_01_FULL_50_24</name>
    <dbReference type="NCBI Taxonomy" id="1798507"/>
    <lineage>
        <taxon>Bacteria</taxon>
        <taxon>Candidatus Kaiseribacteriota</taxon>
    </lineage>
</organism>
<dbReference type="SUPFAM" id="SSF52954">
    <property type="entry name" value="Class II aaRS ABD-related"/>
    <property type="match status" value="1"/>
</dbReference>
<dbReference type="InterPro" id="IPR045864">
    <property type="entry name" value="aa-tRNA-synth_II/BPL/LPL"/>
</dbReference>
<dbReference type="Pfam" id="PF00587">
    <property type="entry name" value="tRNA-synt_2b"/>
    <property type="match status" value="1"/>
</dbReference>
<dbReference type="PANTHER" id="PTHR42753">
    <property type="entry name" value="MITOCHONDRIAL RIBOSOME PROTEIN L39/PROLYL-TRNA LIGASE FAMILY MEMBER"/>
    <property type="match status" value="1"/>
</dbReference>
<evidence type="ECO:0000259" key="10">
    <source>
        <dbReference type="PROSITE" id="PS50862"/>
    </source>
</evidence>
<dbReference type="PRINTS" id="PR01046">
    <property type="entry name" value="TRNASYNTHPRO"/>
</dbReference>
<dbReference type="Gene3D" id="3.30.930.10">
    <property type="entry name" value="Bira Bifunctional Protein, Domain 2"/>
    <property type="match status" value="1"/>
</dbReference>
<keyword evidence="5" id="KW-0067">ATP-binding</keyword>
<dbReference type="Pfam" id="PF03129">
    <property type="entry name" value="HGTP_anticodon"/>
    <property type="match status" value="1"/>
</dbReference>
<evidence type="ECO:0000256" key="3">
    <source>
        <dbReference type="ARBA" id="ARBA00022598"/>
    </source>
</evidence>
<accession>A0A1F6EJJ7</accession>
<name>A0A1F6EJJ7_9BACT</name>
<feature type="domain" description="Aminoacyl-transfer RNA synthetases class-II family profile" evidence="10">
    <location>
        <begin position="38"/>
        <end position="323"/>
    </location>
</feature>
<sequence>MKQSQLFTKTRREAPKDEVAKNAQLLIRAGYIHKEMAGAYSYLPLGLRVLKNIEKIIREEMNAIGGQEIFMTTLQDPALWKKTDRWAEENDNAQTGLPWFKTALTGGGELGIANTHEEVITNILTKYVSSHRDLPIYAYQFQNKFRNELRAKSGIMRCREFLMKDLYSFNADEASFREFYEKCAEAYLNIFARAGIGEKTYRTFASGGAFSKFSDEFQTVCEAGEDTIYIHLEKRVAVNKEVYTPDVLNSLKLEAGELKEARAIEVGNIFPLATRYAKALRLTFKDESGKTHTPHMGSYGIGLGRLMGAIVEVLSDEKGIVWPREVAPFYVHIISISGGNADVEKEARRLYELLGEHNVDTLYDDRDVRAGEKFADADLIGIPTRLVVSEKTMQAGGVEVTLRGNGHTTLVPESEVVERLVRG</sequence>